<comment type="subcellular location">
    <subcellularLocation>
        <location evidence="1">Cytoplasm</location>
        <location evidence="1">Cytosol</location>
    </subcellularLocation>
</comment>
<evidence type="ECO:0000256" key="6">
    <source>
        <dbReference type="ARBA" id="ARBA00044122"/>
    </source>
</evidence>
<evidence type="ECO:0000256" key="9">
    <source>
        <dbReference type="RuleBase" id="RU003814"/>
    </source>
</evidence>
<sequence length="357" mass="39844">MAVSLQTQVSLRDNMLAVVETTLRSNLRVGRRCTSKDTAKLVLQQLTVIIKSKVWRNAQDLLRILREFGNKLVELDPAETVIGNVVRRVLKIVRDDYLRVHCGHLADTQTKLLLPHAADDFATTYIDLQDHILESLDELLQEIDFAIDSIIQHAPRLINDGEVVLTMGKSRTVEAFLREAAKNRHFTVVVLESAPRYDGHDVAKNLGKHGVSTFVVHDSAIFAMMGRVHKVVLGAHSVMADGGLKAYSGAYAVARAAKHYSVPLVVCTPVYKLTPQFVTSEDQPGFNKLESPQDIFDFAESTCELDDAEFLNPVFDYVPPDLVPLFIFNVGGNSPSYVYRLVSELYHPDDCDLLTEL</sequence>
<dbReference type="OrthoDB" id="269919at2759"/>
<organism evidence="10 11">
    <name type="scientific">Varroa destructor</name>
    <name type="common">Honeybee mite</name>
    <dbReference type="NCBI Taxonomy" id="109461"/>
    <lineage>
        <taxon>Eukaryota</taxon>
        <taxon>Metazoa</taxon>
        <taxon>Ecdysozoa</taxon>
        <taxon>Arthropoda</taxon>
        <taxon>Chelicerata</taxon>
        <taxon>Arachnida</taxon>
        <taxon>Acari</taxon>
        <taxon>Parasitiformes</taxon>
        <taxon>Mesostigmata</taxon>
        <taxon>Gamasina</taxon>
        <taxon>Dermanyssoidea</taxon>
        <taxon>Varroidae</taxon>
        <taxon>Varroa</taxon>
    </lineage>
</organism>
<dbReference type="OMA" id="SHSCAVA"/>
<evidence type="ECO:0000256" key="7">
    <source>
        <dbReference type="ARBA" id="ARBA00044228"/>
    </source>
</evidence>
<evidence type="ECO:0000313" key="11">
    <source>
        <dbReference type="Proteomes" id="UP000594260"/>
    </source>
</evidence>
<protein>
    <recommendedName>
        <fullName evidence="6">Translation initiation factor eIF2B subunit beta</fullName>
    </recommendedName>
    <alternativeName>
        <fullName evidence="7">eIF2B GDP-GTP exchange factor subunit beta</fullName>
    </alternativeName>
</protein>
<proteinExistence type="inferred from homology"/>
<reference evidence="10" key="1">
    <citation type="submission" date="2021-01" db="UniProtKB">
        <authorList>
            <consortium name="EnsemblMetazoa"/>
        </authorList>
    </citation>
    <scope>IDENTIFICATION</scope>
</reference>
<keyword evidence="11" id="KW-1185">Reference proteome</keyword>
<dbReference type="AlphaFoldDB" id="A0A7M7JT40"/>
<dbReference type="Proteomes" id="UP000594260">
    <property type="component" value="Unplaced"/>
</dbReference>
<evidence type="ECO:0000256" key="2">
    <source>
        <dbReference type="ARBA" id="ARBA00007251"/>
    </source>
</evidence>
<dbReference type="EnsemblMetazoa" id="XM_022801075">
    <property type="protein sequence ID" value="XP_022656810"/>
    <property type="gene ID" value="LOC111248563"/>
</dbReference>
<evidence type="ECO:0000256" key="4">
    <source>
        <dbReference type="ARBA" id="ARBA00022540"/>
    </source>
</evidence>
<dbReference type="PANTHER" id="PTHR45859">
    <property type="entry name" value="TRANSLATION INITIATION FACTOR EIF-2B SUBUNIT BETA"/>
    <property type="match status" value="1"/>
</dbReference>
<dbReference type="SUPFAM" id="SSF100950">
    <property type="entry name" value="NagB/RpiA/CoA transferase-like"/>
    <property type="match status" value="1"/>
</dbReference>
<dbReference type="InterPro" id="IPR037171">
    <property type="entry name" value="NagB/RpiA_transferase-like"/>
</dbReference>
<dbReference type="InterPro" id="IPR000649">
    <property type="entry name" value="IF-2B-related"/>
</dbReference>
<dbReference type="KEGG" id="vde:111248563"/>
<accession>A0A7M7JT40</accession>
<dbReference type="Gene3D" id="3.40.50.10470">
    <property type="entry name" value="Translation initiation factor eif-2b, domain 2"/>
    <property type="match status" value="1"/>
</dbReference>
<evidence type="ECO:0000256" key="5">
    <source>
        <dbReference type="ARBA" id="ARBA00022917"/>
    </source>
</evidence>
<dbReference type="PANTHER" id="PTHR45859:SF1">
    <property type="entry name" value="TRANSLATION INITIATION FACTOR EIF-2B SUBUNIT BETA"/>
    <property type="match status" value="1"/>
</dbReference>
<evidence type="ECO:0000313" key="10">
    <source>
        <dbReference type="EnsemblMetazoa" id="XP_022656810"/>
    </source>
</evidence>
<dbReference type="GO" id="GO:0005851">
    <property type="term" value="C:eukaryotic translation initiation factor 2B complex"/>
    <property type="evidence" value="ECO:0007669"/>
    <property type="project" value="TreeGrafter"/>
</dbReference>
<dbReference type="RefSeq" id="XP_022656810.1">
    <property type="nucleotide sequence ID" value="XM_022801075.1"/>
</dbReference>
<evidence type="ECO:0000256" key="1">
    <source>
        <dbReference type="ARBA" id="ARBA00004514"/>
    </source>
</evidence>
<dbReference type="CTD" id="31256"/>
<dbReference type="InterPro" id="IPR042529">
    <property type="entry name" value="IF_2B-like_C"/>
</dbReference>
<dbReference type="GO" id="GO:0003743">
    <property type="term" value="F:translation initiation factor activity"/>
    <property type="evidence" value="ECO:0007669"/>
    <property type="project" value="UniProtKB-KW"/>
</dbReference>
<keyword evidence="3" id="KW-0963">Cytoplasm</keyword>
<keyword evidence="5" id="KW-0648">Protein biosynthesis</keyword>
<dbReference type="GeneID" id="111248563"/>
<comment type="similarity">
    <text evidence="2 9">Belongs to the eIF-2B alpha/beta/delta subunits family.</text>
</comment>
<dbReference type="Pfam" id="PF01008">
    <property type="entry name" value="IF-2B"/>
    <property type="match status" value="1"/>
</dbReference>
<dbReference type="InterPro" id="IPR051855">
    <property type="entry name" value="eIF2B_beta_subunit"/>
</dbReference>
<evidence type="ECO:0000256" key="8">
    <source>
        <dbReference type="ARBA" id="ARBA00046432"/>
    </source>
</evidence>
<dbReference type="InParanoid" id="A0A7M7JT40"/>
<evidence type="ECO:0000256" key="3">
    <source>
        <dbReference type="ARBA" id="ARBA00022490"/>
    </source>
</evidence>
<keyword evidence="4" id="KW-0396">Initiation factor</keyword>
<dbReference type="FunCoup" id="A0A7M7JT40">
    <property type="interactions" value="818"/>
</dbReference>
<dbReference type="GO" id="GO:0005829">
    <property type="term" value="C:cytosol"/>
    <property type="evidence" value="ECO:0007669"/>
    <property type="project" value="UniProtKB-SubCell"/>
</dbReference>
<dbReference type="GO" id="GO:0005085">
    <property type="term" value="F:guanyl-nucleotide exchange factor activity"/>
    <property type="evidence" value="ECO:0007669"/>
    <property type="project" value="TreeGrafter"/>
</dbReference>
<name>A0A7M7JT40_VARDE</name>
<comment type="subunit">
    <text evidence="8">Component of the translation initiation factor 2B (eIF2B) complex which is a heterodecamer of two sets of five different subunits: alpha, beta, gamma, delta and epsilon. Subunits alpha, beta and delta comprise a regulatory subcomplex and subunits epsilon and gamma comprise a catalytic subcomplex. Within the complex, the hexameric regulatory complex resides at the center, with the two heterodimeric catalytic subcomplexes bound on opposite sides.</text>
</comment>